<evidence type="ECO:0000313" key="9">
    <source>
        <dbReference type="Proteomes" id="UP000279259"/>
    </source>
</evidence>
<comment type="caution">
    <text evidence="8">The sequence shown here is derived from an EMBL/GenBank/DDBJ whole genome shotgun (WGS) entry which is preliminary data.</text>
</comment>
<name>A0A427YN49_9TREE</name>
<dbReference type="PROSITE" id="PS00571">
    <property type="entry name" value="AMIDASES"/>
    <property type="match status" value="1"/>
</dbReference>
<evidence type="ECO:0000313" key="8">
    <source>
        <dbReference type="EMBL" id="RSH92487.1"/>
    </source>
</evidence>
<dbReference type="GO" id="GO:0004040">
    <property type="term" value="F:amidase activity"/>
    <property type="evidence" value="ECO:0007669"/>
    <property type="project" value="UniProtKB-EC"/>
</dbReference>
<organism evidence="8 9">
    <name type="scientific">Saitozyma podzolica</name>
    <dbReference type="NCBI Taxonomy" id="1890683"/>
    <lineage>
        <taxon>Eukaryota</taxon>
        <taxon>Fungi</taxon>
        <taxon>Dikarya</taxon>
        <taxon>Basidiomycota</taxon>
        <taxon>Agaricomycotina</taxon>
        <taxon>Tremellomycetes</taxon>
        <taxon>Tremellales</taxon>
        <taxon>Trimorphomycetaceae</taxon>
        <taxon>Saitozyma</taxon>
    </lineage>
</organism>
<evidence type="ECO:0000256" key="6">
    <source>
        <dbReference type="PIRSR" id="PIRSR001221-2"/>
    </source>
</evidence>
<evidence type="ECO:0000256" key="5">
    <source>
        <dbReference type="PIRSR" id="PIRSR001221-1"/>
    </source>
</evidence>
<dbReference type="SUPFAM" id="SSF75304">
    <property type="entry name" value="Amidase signature (AS) enzymes"/>
    <property type="match status" value="1"/>
</dbReference>
<sequence length="593" mass="64761">MVTDSWQTIAASKRAHNAALIPTEWLLPSPPSSEVRNVIDVPRTCGILTDKEVEITEKYAVSGLVAEIAKGTYSAVEVTTAFCKRAAIAQQLTNCLTEVFFDRAIERAKELDEHYAKTGKTVGPLHGLPVSLKDQIEIKGTDFTMSYVGWVGKVAEHDAVIAELLLKQGAVLYVRTNMSQGLWFGEGNNNVFGRTLNPFNRNLTCGGSSGGEGALIGMRGSLLGVGSDVGGSVRIPAAYQGLYGLRPSYCRIPYCKTSNSSEGESDIREIVRSVLGPLTTSLDGLKLFVQSVLAASPWEYDPWTPRMPWSHEAYSLRDHGGEGGKLCFAIMWDDGVVKPVAPYTRALEETKKALLAAGHEVIDWEPFKSAEARDIISAVFNADGGVSAARQGDVHLYPRSPLHPNEFVGPGRFPPDIMFPHLHYPARDIRHQLSLSGEPQLGAVLSRTASELGVYDFFALCHRRTGFIKDALDHWNGTVSRTGTGRPVDGVIAPASACAPSRHDAPMYIGYTSFSNLADYATAIIPVTQVDPAVDVTPPAHEFRNEQDKFNYEQYDPEYFRDAPISLQVIGKKYEEEAVIRMTEIVASALGKI</sequence>
<evidence type="ECO:0000256" key="1">
    <source>
        <dbReference type="ARBA" id="ARBA00001311"/>
    </source>
</evidence>
<feature type="active site" description="Charge relay system" evidence="5">
    <location>
        <position position="133"/>
    </location>
</feature>
<keyword evidence="9" id="KW-1185">Reference proteome</keyword>
<feature type="binding site" evidence="6">
    <location>
        <begin position="229"/>
        <end position="232"/>
    </location>
    <ligand>
        <name>substrate</name>
    </ligand>
</feature>
<dbReference type="Pfam" id="PF01425">
    <property type="entry name" value="Amidase"/>
    <property type="match status" value="1"/>
</dbReference>
<reference evidence="8 9" key="1">
    <citation type="submission" date="2018-11" db="EMBL/GenBank/DDBJ databases">
        <title>Genome sequence of Saitozyma podzolica DSM 27192.</title>
        <authorList>
            <person name="Aliyu H."/>
            <person name="Gorte O."/>
            <person name="Ochsenreither K."/>
        </authorList>
    </citation>
    <scope>NUCLEOTIDE SEQUENCE [LARGE SCALE GENOMIC DNA]</scope>
    <source>
        <strain evidence="8 9">DSM 27192</strain>
    </source>
</reference>
<feature type="binding site" evidence="6">
    <location>
        <position position="208"/>
    </location>
    <ligand>
        <name>substrate</name>
    </ligand>
</feature>
<dbReference type="OrthoDB" id="6428749at2759"/>
<feature type="active site" description="Charge relay system" evidence="5">
    <location>
        <position position="208"/>
    </location>
</feature>
<comment type="catalytic activity">
    <reaction evidence="1">
        <text>a monocarboxylic acid amide + H2O = a monocarboxylate + NH4(+)</text>
        <dbReference type="Rhea" id="RHEA:12020"/>
        <dbReference type="ChEBI" id="CHEBI:15377"/>
        <dbReference type="ChEBI" id="CHEBI:28938"/>
        <dbReference type="ChEBI" id="CHEBI:35757"/>
        <dbReference type="ChEBI" id="CHEBI:83628"/>
        <dbReference type="EC" id="3.5.1.4"/>
    </reaction>
</comment>
<dbReference type="InterPro" id="IPR036928">
    <property type="entry name" value="AS_sf"/>
</dbReference>
<comment type="similarity">
    <text evidence="2">Belongs to the amidase family.</text>
</comment>
<accession>A0A427YN49</accession>
<protein>
    <recommendedName>
        <fullName evidence="3">amidase</fullName>
        <ecNumber evidence="3">3.5.1.4</ecNumber>
    </recommendedName>
</protein>
<keyword evidence="4" id="KW-0378">Hydrolase</keyword>
<gene>
    <name evidence="8" type="ORF">EHS25_008903</name>
</gene>
<dbReference type="PIRSF" id="PIRSF001221">
    <property type="entry name" value="Amidase_fungi"/>
    <property type="match status" value="1"/>
</dbReference>
<dbReference type="Gene3D" id="3.90.1300.10">
    <property type="entry name" value="Amidase signature (AS) domain"/>
    <property type="match status" value="1"/>
</dbReference>
<proteinExistence type="inferred from homology"/>
<dbReference type="InterPro" id="IPR020556">
    <property type="entry name" value="Amidase_CS"/>
</dbReference>
<evidence type="ECO:0000256" key="4">
    <source>
        <dbReference type="ARBA" id="ARBA00022801"/>
    </source>
</evidence>
<dbReference type="InterPro" id="IPR023631">
    <property type="entry name" value="Amidase_dom"/>
</dbReference>
<feature type="active site" description="Acyl-ester intermediate" evidence="5">
    <location>
        <position position="232"/>
    </location>
</feature>
<dbReference type="AlphaFoldDB" id="A0A427YN49"/>
<evidence type="ECO:0000256" key="2">
    <source>
        <dbReference type="ARBA" id="ARBA00009199"/>
    </source>
</evidence>
<feature type="domain" description="Amidase" evidence="7">
    <location>
        <begin position="77"/>
        <end position="579"/>
    </location>
</feature>
<evidence type="ECO:0000256" key="3">
    <source>
        <dbReference type="ARBA" id="ARBA00012922"/>
    </source>
</evidence>
<dbReference type="PANTHER" id="PTHR46072">
    <property type="entry name" value="AMIDASE-RELATED-RELATED"/>
    <property type="match status" value="1"/>
</dbReference>
<feature type="binding site" evidence="6">
    <location>
        <position position="182"/>
    </location>
    <ligand>
        <name>substrate</name>
    </ligand>
</feature>
<dbReference type="EC" id="3.5.1.4" evidence="3"/>
<dbReference type="Proteomes" id="UP000279259">
    <property type="component" value="Unassembled WGS sequence"/>
</dbReference>
<dbReference type="EMBL" id="RSCD01000006">
    <property type="protein sequence ID" value="RSH92487.1"/>
    <property type="molecule type" value="Genomic_DNA"/>
</dbReference>
<evidence type="ECO:0000259" key="7">
    <source>
        <dbReference type="Pfam" id="PF01425"/>
    </source>
</evidence>
<dbReference type="STRING" id="1890683.A0A427YN49"/>